<accession>A0A811NKP0</accession>
<dbReference type="PANTHER" id="PTHR46293">
    <property type="entry name" value="E3 UBIQUITIN PROTEIN LIGASE DRIP1"/>
    <property type="match status" value="1"/>
</dbReference>
<feature type="compositionally biased region" description="Polar residues" evidence="6">
    <location>
        <begin position="19"/>
        <end position="31"/>
    </location>
</feature>
<proteinExistence type="predicted"/>
<dbReference type="GO" id="GO:0008270">
    <property type="term" value="F:zinc ion binding"/>
    <property type="evidence" value="ECO:0007669"/>
    <property type="project" value="UniProtKB-KW"/>
</dbReference>
<name>A0A811NKP0_9POAL</name>
<organism evidence="8 9">
    <name type="scientific">Miscanthus lutarioriparius</name>
    <dbReference type="NCBI Taxonomy" id="422564"/>
    <lineage>
        <taxon>Eukaryota</taxon>
        <taxon>Viridiplantae</taxon>
        <taxon>Streptophyta</taxon>
        <taxon>Embryophyta</taxon>
        <taxon>Tracheophyta</taxon>
        <taxon>Spermatophyta</taxon>
        <taxon>Magnoliopsida</taxon>
        <taxon>Liliopsida</taxon>
        <taxon>Poales</taxon>
        <taxon>Poaceae</taxon>
        <taxon>PACMAD clade</taxon>
        <taxon>Panicoideae</taxon>
        <taxon>Andropogonodae</taxon>
        <taxon>Andropogoneae</taxon>
        <taxon>Saccharinae</taxon>
        <taxon>Miscanthus</taxon>
    </lineage>
</organism>
<dbReference type="PANTHER" id="PTHR46293:SF7">
    <property type="entry name" value="E3 UBIQUITIN PROTEIN LIGASE DRIP2"/>
    <property type="match status" value="1"/>
</dbReference>
<evidence type="ECO:0000256" key="2">
    <source>
        <dbReference type="ARBA" id="ARBA00022771"/>
    </source>
</evidence>
<sequence>MLQGARQASVPSTAGPRPNTANSAAILQSDQPPRDAAAREGSRGGTGAESLVRGSVVAPRVSCGICGGLLHDATAFTECLHAFCRKCIYDKVAKDNIKCCPKCGIFLGNPLEKLRPDHSLQHIRSLIFPPKRRKVVTMKKRKERVSSESTLSSVVGITAEGSTALTLAASESKAQKDLALVERDALSGIKGRDFDSACGLTEETGALIVWQASPILEEMVAHNQLDSKQDPESFRLPATSDIENQRQGPTAQMNNISFMVESSSSARSTVQDDENLRGNFLTLINESNARIMGRYDAHISKLKAENTKLIEELENEGEMTRILEERLQRELENERTAAAERTRLLEKKLREFEHEREAAIERTRILEERLQRELENERAAAAERTRLLEKKLQRVEHEREDAIERTRVLDERLQREYEIVHTTASQNEALKEEIFKLHEELEHGRADNQALMSDILEKSEELATLKYYSNMLESEKTCLENQVDHLDKELKYTRKEHRRYVSKVLDAARAIPNDLETINSDALPGSRRPVGIC</sequence>
<dbReference type="InterPro" id="IPR001841">
    <property type="entry name" value="Znf_RING"/>
</dbReference>
<protein>
    <recommendedName>
        <fullName evidence="7">RING-type domain-containing protein</fullName>
    </recommendedName>
</protein>
<dbReference type="CDD" id="cd16525">
    <property type="entry name" value="RING-HC_PCGF"/>
    <property type="match status" value="1"/>
</dbReference>
<dbReference type="OrthoDB" id="1305878at2759"/>
<feature type="domain" description="RING-type" evidence="7">
    <location>
        <begin position="63"/>
        <end position="103"/>
    </location>
</feature>
<dbReference type="InterPro" id="IPR044807">
    <property type="entry name" value="DRIP1-like"/>
</dbReference>
<dbReference type="InterPro" id="IPR013083">
    <property type="entry name" value="Znf_RING/FYVE/PHD"/>
</dbReference>
<evidence type="ECO:0000313" key="9">
    <source>
        <dbReference type="Proteomes" id="UP000604825"/>
    </source>
</evidence>
<feature type="region of interest" description="Disordered" evidence="6">
    <location>
        <begin position="1"/>
        <end position="49"/>
    </location>
</feature>
<dbReference type="InterPro" id="IPR017907">
    <property type="entry name" value="Znf_RING_CS"/>
</dbReference>
<dbReference type="AlphaFoldDB" id="A0A811NKP0"/>
<evidence type="ECO:0000256" key="3">
    <source>
        <dbReference type="ARBA" id="ARBA00022833"/>
    </source>
</evidence>
<keyword evidence="9" id="KW-1185">Reference proteome</keyword>
<feature type="coiled-coil region" evidence="5">
    <location>
        <begin position="299"/>
        <end position="496"/>
    </location>
</feature>
<dbReference type="Pfam" id="PF00097">
    <property type="entry name" value="zf-C3HC4"/>
    <property type="match status" value="1"/>
</dbReference>
<reference evidence="8" key="1">
    <citation type="submission" date="2020-10" db="EMBL/GenBank/DDBJ databases">
        <authorList>
            <person name="Han B."/>
            <person name="Lu T."/>
            <person name="Zhao Q."/>
            <person name="Huang X."/>
            <person name="Zhao Y."/>
        </authorList>
    </citation>
    <scope>NUCLEOTIDE SEQUENCE</scope>
</reference>
<dbReference type="PROSITE" id="PS50089">
    <property type="entry name" value="ZF_RING_2"/>
    <property type="match status" value="1"/>
</dbReference>
<dbReference type="SMART" id="SM00184">
    <property type="entry name" value="RING"/>
    <property type="match status" value="1"/>
</dbReference>
<keyword evidence="2 4" id="KW-0863">Zinc-finger</keyword>
<dbReference type="Proteomes" id="UP000604825">
    <property type="component" value="Unassembled WGS sequence"/>
</dbReference>
<dbReference type="PROSITE" id="PS00518">
    <property type="entry name" value="ZF_RING_1"/>
    <property type="match status" value="1"/>
</dbReference>
<evidence type="ECO:0000256" key="6">
    <source>
        <dbReference type="SAM" id="MobiDB-lite"/>
    </source>
</evidence>
<keyword evidence="5" id="KW-0175">Coiled coil</keyword>
<dbReference type="SUPFAM" id="SSF57850">
    <property type="entry name" value="RING/U-box"/>
    <property type="match status" value="1"/>
</dbReference>
<evidence type="ECO:0000256" key="1">
    <source>
        <dbReference type="ARBA" id="ARBA00022723"/>
    </source>
</evidence>
<keyword evidence="3" id="KW-0862">Zinc</keyword>
<evidence type="ECO:0000256" key="4">
    <source>
        <dbReference type="PROSITE-ProRule" id="PRU00175"/>
    </source>
</evidence>
<gene>
    <name evidence="8" type="ORF">NCGR_LOCUS18290</name>
</gene>
<dbReference type="InterPro" id="IPR018957">
    <property type="entry name" value="Znf_C3HC4_RING-type"/>
</dbReference>
<dbReference type="EMBL" id="CAJGYO010000004">
    <property type="protein sequence ID" value="CAD6226501.1"/>
    <property type="molecule type" value="Genomic_DNA"/>
</dbReference>
<dbReference type="GO" id="GO:0004842">
    <property type="term" value="F:ubiquitin-protein transferase activity"/>
    <property type="evidence" value="ECO:0007669"/>
    <property type="project" value="InterPro"/>
</dbReference>
<feature type="compositionally biased region" description="Basic and acidic residues" evidence="6">
    <location>
        <begin position="32"/>
        <end position="42"/>
    </location>
</feature>
<dbReference type="Gene3D" id="3.30.40.10">
    <property type="entry name" value="Zinc/RING finger domain, C3HC4 (zinc finger)"/>
    <property type="match status" value="1"/>
</dbReference>
<evidence type="ECO:0000259" key="7">
    <source>
        <dbReference type="PROSITE" id="PS50089"/>
    </source>
</evidence>
<comment type="caution">
    <text evidence="8">The sequence shown here is derived from an EMBL/GenBank/DDBJ whole genome shotgun (WGS) entry which is preliminary data.</text>
</comment>
<keyword evidence="1" id="KW-0479">Metal-binding</keyword>
<evidence type="ECO:0000256" key="5">
    <source>
        <dbReference type="SAM" id="Coils"/>
    </source>
</evidence>
<evidence type="ECO:0000313" key="8">
    <source>
        <dbReference type="EMBL" id="CAD6226501.1"/>
    </source>
</evidence>